<evidence type="ECO:0000313" key="3">
    <source>
        <dbReference type="Proteomes" id="UP000887574"/>
    </source>
</evidence>
<evidence type="ECO:0000313" key="4">
    <source>
        <dbReference type="WBParaSite" id="jg14500"/>
    </source>
</evidence>
<accession>A0A915D1B2</accession>
<feature type="region of interest" description="Disordered" evidence="2">
    <location>
        <begin position="382"/>
        <end position="410"/>
    </location>
</feature>
<proteinExistence type="predicted"/>
<keyword evidence="3" id="KW-1185">Reference proteome</keyword>
<evidence type="ECO:0000256" key="2">
    <source>
        <dbReference type="SAM" id="MobiDB-lite"/>
    </source>
</evidence>
<dbReference type="Proteomes" id="UP000887574">
    <property type="component" value="Unplaced"/>
</dbReference>
<feature type="coiled-coil region" evidence="1">
    <location>
        <begin position="79"/>
        <end position="134"/>
    </location>
</feature>
<protein>
    <submittedName>
        <fullName evidence="4">Uncharacterized protein</fullName>
    </submittedName>
</protein>
<keyword evidence="1" id="KW-0175">Coiled coil</keyword>
<evidence type="ECO:0000256" key="1">
    <source>
        <dbReference type="SAM" id="Coils"/>
    </source>
</evidence>
<feature type="compositionally biased region" description="Polar residues" evidence="2">
    <location>
        <begin position="391"/>
        <end position="403"/>
    </location>
</feature>
<dbReference type="WBParaSite" id="jg14500">
    <property type="protein sequence ID" value="jg14500"/>
    <property type="gene ID" value="jg14500"/>
</dbReference>
<reference evidence="4" key="1">
    <citation type="submission" date="2022-11" db="UniProtKB">
        <authorList>
            <consortium name="WormBaseParasite"/>
        </authorList>
    </citation>
    <scope>IDENTIFICATION</scope>
</reference>
<name>A0A915D1B2_9BILA</name>
<organism evidence="3 4">
    <name type="scientific">Ditylenchus dipsaci</name>
    <dbReference type="NCBI Taxonomy" id="166011"/>
    <lineage>
        <taxon>Eukaryota</taxon>
        <taxon>Metazoa</taxon>
        <taxon>Ecdysozoa</taxon>
        <taxon>Nematoda</taxon>
        <taxon>Chromadorea</taxon>
        <taxon>Rhabditida</taxon>
        <taxon>Tylenchina</taxon>
        <taxon>Tylenchomorpha</taxon>
        <taxon>Sphaerularioidea</taxon>
        <taxon>Anguinidae</taxon>
        <taxon>Anguininae</taxon>
        <taxon>Ditylenchus</taxon>
    </lineage>
</organism>
<sequence>MTHQFVVDATPEFILYSMETDRRASYNREDWLRLRDTWSAIRAARLSLLEQSNSLEKAIAEQSNYRDYMSEIQNKEIHLKLHKNRLQLVRQRIRAVQSRLGSALKEEVKKEKEREELKTSVETMEKDIHEVSQQAQTIRLTFVTLYNELIFRRRYMIYELWRIFFLFSPIMSLLCKKQLGKINVLVTCMTQSKAFISELAIIERNTPIPSLVPLLAIYSCLMHRDTLDVYNLFPGTKQKRKSLAAFYLLQLLVVHLRTECGLATTERNRPMKNFIEVMLLCFGSKLSLSPTNGEEEFINELNPYSSASSAIFRCLSTKSLRSDSQVESFSKNRSLNYMQKKFAKGLTVNCDESNSLLSILEVVSPTWSPKKLVSEVTTVRKTSTSKKDASYSLSIHQSPSSAHSKYVPSV</sequence>
<dbReference type="AlphaFoldDB" id="A0A915D1B2"/>